<gene>
    <name evidence="7" type="ORF">SAMN02745181_0780</name>
</gene>
<keyword evidence="8" id="KW-1185">Reference proteome</keyword>
<reference evidence="7 8" key="1">
    <citation type="submission" date="2016-11" db="EMBL/GenBank/DDBJ databases">
        <authorList>
            <person name="Jaros S."/>
            <person name="Januszkiewicz K."/>
            <person name="Wedrychowicz H."/>
        </authorList>
    </citation>
    <scope>NUCLEOTIDE SEQUENCE [LARGE SCALE GENOMIC DNA]</scope>
    <source>
        <strain evidence="7 8">DSM 18772</strain>
    </source>
</reference>
<dbReference type="FunCoup" id="A0A1M6DM50">
    <property type="interactions" value="349"/>
</dbReference>
<dbReference type="EMBL" id="FQYR01000002">
    <property type="protein sequence ID" value="SHI74250.1"/>
    <property type="molecule type" value="Genomic_DNA"/>
</dbReference>
<sequence>MKVSKDAAAAARRLFNLCMTEQGLDEDKLRTVIKTIADKKPRNYRGILYTFKRLIRLELAKKHVTVESAEELTADTKQAVESKLTTEHGSGLTFEYKVNPALLGGIRIRKGDDVWDGSIKARLDRLASAF</sequence>
<comment type="subcellular location">
    <subcellularLocation>
        <location evidence="1">Membrane</location>
    </subcellularLocation>
</comment>
<keyword evidence="3" id="KW-0375">Hydrogen ion transport</keyword>
<organism evidence="7 8">
    <name type="scientific">Rubritalea squalenifaciens DSM 18772</name>
    <dbReference type="NCBI Taxonomy" id="1123071"/>
    <lineage>
        <taxon>Bacteria</taxon>
        <taxon>Pseudomonadati</taxon>
        <taxon>Verrucomicrobiota</taxon>
        <taxon>Verrucomicrobiia</taxon>
        <taxon>Verrucomicrobiales</taxon>
        <taxon>Rubritaleaceae</taxon>
        <taxon>Rubritalea</taxon>
    </lineage>
</organism>
<keyword evidence="4" id="KW-0406">Ion transport</keyword>
<evidence type="ECO:0000256" key="6">
    <source>
        <dbReference type="ARBA" id="ARBA00023310"/>
    </source>
</evidence>
<dbReference type="InParanoid" id="A0A1M6DM50"/>
<dbReference type="PROSITE" id="PS00389">
    <property type="entry name" value="ATPASE_DELTA"/>
    <property type="match status" value="1"/>
</dbReference>
<evidence type="ECO:0000256" key="4">
    <source>
        <dbReference type="ARBA" id="ARBA00023065"/>
    </source>
</evidence>
<protein>
    <submittedName>
        <fullName evidence="7">F-type H+-transporting ATPase subunit delta</fullName>
    </submittedName>
</protein>
<evidence type="ECO:0000256" key="3">
    <source>
        <dbReference type="ARBA" id="ARBA00022781"/>
    </source>
</evidence>
<evidence type="ECO:0000313" key="7">
    <source>
        <dbReference type="EMBL" id="SHI74250.1"/>
    </source>
</evidence>
<dbReference type="GO" id="GO:0046933">
    <property type="term" value="F:proton-transporting ATP synthase activity, rotational mechanism"/>
    <property type="evidence" value="ECO:0007669"/>
    <property type="project" value="InterPro"/>
</dbReference>
<dbReference type="STRING" id="1123071.SAMN02745181_0780"/>
<dbReference type="OrthoDB" id="9814841at2"/>
<evidence type="ECO:0000256" key="5">
    <source>
        <dbReference type="ARBA" id="ARBA00023136"/>
    </source>
</evidence>
<proteinExistence type="predicted"/>
<dbReference type="Pfam" id="PF00213">
    <property type="entry name" value="OSCP"/>
    <property type="match status" value="1"/>
</dbReference>
<name>A0A1M6DM50_9BACT</name>
<dbReference type="Proteomes" id="UP000184510">
    <property type="component" value="Unassembled WGS sequence"/>
</dbReference>
<dbReference type="GO" id="GO:0016020">
    <property type="term" value="C:membrane"/>
    <property type="evidence" value="ECO:0007669"/>
    <property type="project" value="UniProtKB-SubCell"/>
</dbReference>
<keyword evidence="5" id="KW-0472">Membrane</keyword>
<dbReference type="InterPro" id="IPR020781">
    <property type="entry name" value="ATPase_OSCP/d_CS"/>
</dbReference>
<dbReference type="NCBIfam" id="TIGR01145">
    <property type="entry name" value="ATP_synt_delta"/>
    <property type="match status" value="1"/>
</dbReference>
<accession>A0A1M6DM50</accession>
<keyword evidence="2" id="KW-0813">Transport</keyword>
<keyword evidence="6" id="KW-0066">ATP synthesis</keyword>
<evidence type="ECO:0000256" key="1">
    <source>
        <dbReference type="ARBA" id="ARBA00004370"/>
    </source>
</evidence>
<dbReference type="SUPFAM" id="SSF160527">
    <property type="entry name" value="V-type ATPase subunit E-like"/>
    <property type="match status" value="1"/>
</dbReference>
<evidence type="ECO:0000256" key="2">
    <source>
        <dbReference type="ARBA" id="ARBA00022448"/>
    </source>
</evidence>
<dbReference type="InterPro" id="IPR000711">
    <property type="entry name" value="ATPase_OSCP/dsu"/>
</dbReference>
<dbReference type="RefSeq" id="WP_143158161.1">
    <property type="nucleotide sequence ID" value="NZ_FQYR01000002.1"/>
</dbReference>
<evidence type="ECO:0000313" key="8">
    <source>
        <dbReference type="Proteomes" id="UP000184510"/>
    </source>
</evidence>
<dbReference type="AlphaFoldDB" id="A0A1M6DM50"/>